<feature type="domain" description="TIR" evidence="2">
    <location>
        <begin position="106"/>
        <end position="242"/>
    </location>
</feature>
<protein>
    <submittedName>
        <fullName evidence="4">Aste57867_288 protein</fullName>
    </submittedName>
</protein>
<reference evidence="4 5" key="1">
    <citation type="submission" date="2019-03" db="EMBL/GenBank/DDBJ databases">
        <authorList>
            <person name="Gaulin E."/>
            <person name="Dumas B."/>
        </authorList>
    </citation>
    <scope>NUCLEOTIDE SEQUENCE [LARGE SCALE GENOMIC DNA]</scope>
    <source>
        <strain evidence="4">CBS 568.67</strain>
    </source>
</reference>
<dbReference type="AlphaFoldDB" id="A0A485K3E1"/>
<organism evidence="4 5">
    <name type="scientific">Aphanomyces stellatus</name>
    <dbReference type="NCBI Taxonomy" id="120398"/>
    <lineage>
        <taxon>Eukaryota</taxon>
        <taxon>Sar</taxon>
        <taxon>Stramenopiles</taxon>
        <taxon>Oomycota</taxon>
        <taxon>Saprolegniomycetes</taxon>
        <taxon>Saprolegniales</taxon>
        <taxon>Verrucalvaceae</taxon>
        <taxon>Aphanomyces</taxon>
    </lineage>
</organism>
<dbReference type="SUPFAM" id="SSF52200">
    <property type="entry name" value="Toll/Interleukin receptor TIR domain"/>
    <property type="match status" value="1"/>
</dbReference>
<gene>
    <name evidence="4" type="primary">Aste57867_288</name>
    <name evidence="3" type="ORF">As57867_000288</name>
    <name evidence="4" type="ORF">ASTE57867_288</name>
</gene>
<proteinExistence type="predicted"/>
<reference evidence="3" key="2">
    <citation type="submission" date="2019-06" db="EMBL/GenBank/DDBJ databases">
        <title>Genomics analysis of Aphanomyces spp. identifies a new class of oomycete effector associated with host adaptation.</title>
        <authorList>
            <person name="Gaulin E."/>
        </authorList>
    </citation>
    <scope>NUCLEOTIDE SEQUENCE</scope>
    <source>
        <strain evidence="3">CBS 578.67</strain>
    </source>
</reference>
<evidence type="ECO:0000313" key="4">
    <source>
        <dbReference type="EMBL" id="VFT77514.1"/>
    </source>
</evidence>
<dbReference type="EMBL" id="CAADRA010000012">
    <property type="protein sequence ID" value="VFT77514.1"/>
    <property type="molecule type" value="Genomic_DNA"/>
</dbReference>
<dbReference type="PANTHER" id="PTHR46270">
    <property type="entry name" value="ARMADILLO-TYPE FOLD-RELATED"/>
    <property type="match status" value="1"/>
</dbReference>
<dbReference type="Gene3D" id="3.40.50.10140">
    <property type="entry name" value="Toll/interleukin-1 receptor homology (TIR) domain"/>
    <property type="match status" value="1"/>
</dbReference>
<dbReference type="OrthoDB" id="67198at2759"/>
<evidence type="ECO:0000313" key="3">
    <source>
        <dbReference type="EMBL" id="KAF0720462.1"/>
    </source>
</evidence>
<dbReference type="InterPro" id="IPR035897">
    <property type="entry name" value="Toll_tir_struct_dom_sf"/>
</dbReference>
<name>A0A485K3E1_9STRA</name>
<feature type="region of interest" description="Disordered" evidence="1">
    <location>
        <begin position="258"/>
        <end position="279"/>
    </location>
</feature>
<keyword evidence="5" id="KW-1185">Reference proteome</keyword>
<accession>A0A485K3E1</accession>
<feature type="compositionally biased region" description="Low complexity" evidence="1">
    <location>
        <begin position="258"/>
        <end position="278"/>
    </location>
</feature>
<evidence type="ECO:0000259" key="2">
    <source>
        <dbReference type="Pfam" id="PF13676"/>
    </source>
</evidence>
<evidence type="ECO:0000313" key="5">
    <source>
        <dbReference type="Proteomes" id="UP000332933"/>
    </source>
</evidence>
<dbReference type="Pfam" id="PF13676">
    <property type="entry name" value="TIR_2"/>
    <property type="match status" value="1"/>
</dbReference>
<dbReference type="EMBL" id="VJMH01000012">
    <property type="protein sequence ID" value="KAF0720462.1"/>
    <property type="molecule type" value="Genomic_DNA"/>
</dbReference>
<evidence type="ECO:0000256" key="1">
    <source>
        <dbReference type="SAM" id="MobiDB-lite"/>
    </source>
</evidence>
<dbReference type="Proteomes" id="UP000332933">
    <property type="component" value="Unassembled WGS sequence"/>
</dbReference>
<dbReference type="GO" id="GO:0007165">
    <property type="term" value="P:signal transduction"/>
    <property type="evidence" value="ECO:0007669"/>
    <property type="project" value="InterPro"/>
</dbReference>
<sequence>MGASQFKAATPADIAKAVRDVGGAYAAYESGILANGVGGDVLCSLDMEQLPMLFSTIGVTNTIHQAKLAALFREHRPSLLMRTLTSARLLDAAFNNPSGAKAFDCFLSHDWGQDSENRDNHKRVAKVNAFLKERGVRSWFDEEQMGGNIVKAMANGIEESSVALIFVTHRYQTKVNGDNANDNCQLEFGMTKCTQTPARMLPVVMEPAMKSLANWSGQFKMVLGNLLYQDLSMDDDTADFDQSCHALLDRIVALLVKPPGTSREPSPSRPPSIEGRSSCGSMGFLGAPSRAGSITGTRSASVPEIDPLVHTNEWVQAWLAIEPSNLDGQNDALQDMLEHLEPPVPIHDFPVGTLVLALATPALQDAAAAVCALLLETSDAAPRLLAEPGFLDHVVALLPDDAALVILCNLSVDAACVDILLAHHVPAAILVSDELPVVAAIDVMTNLAAFPAARASLVASVAPVLAWLRSDEAHADATARLLLNLSADAACTTALLAHGILTELQKAPRGLKLLGGLCRHGDACAAVAGDELWMDYLVQVGAPSLPLVARLSHDHSDALLPHAATWISLWCSSTDDEHAWVALVNVSSKNAAWRQMLESHADVILTWVETPSPHQAKALKLVANLIALPSMQARLRSLRPTIEGLLLVATTEMYDVVVDILDMLNETE</sequence>
<dbReference type="PANTHER" id="PTHR46270:SF2">
    <property type="entry name" value="TIR DOMAIN-CONTAINING PROTEIN"/>
    <property type="match status" value="1"/>
</dbReference>
<dbReference type="InterPro" id="IPR000157">
    <property type="entry name" value="TIR_dom"/>
</dbReference>